<evidence type="ECO:0000256" key="8">
    <source>
        <dbReference type="HAMAP-Rule" id="MF_02204"/>
    </source>
</evidence>
<feature type="region of interest" description="Disordered" evidence="9">
    <location>
        <begin position="147"/>
        <end position="175"/>
    </location>
</feature>
<comment type="function">
    <text evidence="8">Part of the Tol-Pal system, which plays a role in outer membrane invagination during cell division and is important for maintaining outer membrane integrity.</text>
</comment>
<dbReference type="InterPro" id="IPR006665">
    <property type="entry name" value="OmpA-like"/>
</dbReference>
<keyword evidence="7 8" id="KW-0131">Cell cycle</keyword>
<comment type="subunit">
    <text evidence="8">The Tol-Pal system is composed of five core proteins: the inner membrane proteins TolA, TolQ and TolR, the periplasmic protein TolB and the outer membrane protein Pal. They form a network linking the inner and outer membranes and the peptidoglycan layer.</text>
</comment>
<dbReference type="SUPFAM" id="SSF103088">
    <property type="entry name" value="OmpA-like"/>
    <property type="match status" value="1"/>
</dbReference>
<evidence type="ECO:0000256" key="1">
    <source>
        <dbReference type="ARBA" id="ARBA00022618"/>
    </source>
</evidence>
<feature type="compositionally biased region" description="Low complexity" evidence="9">
    <location>
        <begin position="24"/>
        <end position="46"/>
    </location>
</feature>
<sequence>MNWKQLVLGTATVTLLAACASTKPADTTAGTQQPTTPQTTAPVDTGSGNQNQVSVDPLNDPNSPLAKRSVYFGFDSSSVDANGKPVVETHSAYLKQNADKKVIIQGNTDARGSREYNLALGQRRAESVKKAMEVLGAKESQLEAVSFGKEKPRATGNTEADFAENRRADIVYQDH</sequence>
<keyword evidence="6 8" id="KW-0449">Lipoprotein</keyword>
<organism evidence="12 13">
    <name type="scientific">Chromobacterium haemolyticum</name>
    <dbReference type="NCBI Taxonomy" id="394935"/>
    <lineage>
        <taxon>Bacteria</taxon>
        <taxon>Pseudomonadati</taxon>
        <taxon>Pseudomonadota</taxon>
        <taxon>Betaproteobacteria</taxon>
        <taxon>Neisseriales</taxon>
        <taxon>Chromobacteriaceae</taxon>
        <taxon>Chromobacterium</taxon>
    </lineage>
</organism>
<name>A0A1W0CRH2_9NEIS</name>
<keyword evidence="2 8" id="KW-0732">Signal</keyword>
<evidence type="ECO:0000256" key="9">
    <source>
        <dbReference type="SAM" id="MobiDB-lite"/>
    </source>
</evidence>
<dbReference type="InterPro" id="IPR036737">
    <property type="entry name" value="OmpA-like_sf"/>
</dbReference>
<dbReference type="NCBIfam" id="TIGR02802">
    <property type="entry name" value="Pal_lipo"/>
    <property type="match status" value="1"/>
</dbReference>
<feature type="chain" id="PRO_5012980826" description="Peptidoglycan-associated lipoprotein" evidence="10">
    <location>
        <begin position="26"/>
        <end position="175"/>
    </location>
</feature>
<evidence type="ECO:0000313" key="13">
    <source>
        <dbReference type="Proteomes" id="UP000192721"/>
    </source>
</evidence>
<comment type="subcellular location">
    <subcellularLocation>
        <location evidence="8">Cell outer membrane</location>
        <topology evidence="8">Lipid-anchor</topology>
    </subcellularLocation>
</comment>
<evidence type="ECO:0000256" key="3">
    <source>
        <dbReference type="ARBA" id="ARBA00023136"/>
    </source>
</evidence>
<dbReference type="PROSITE" id="PS51123">
    <property type="entry name" value="OMPA_2"/>
    <property type="match status" value="1"/>
</dbReference>
<dbReference type="AlphaFoldDB" id="A0A1W0CRH2"/>
<proteinExistence type="inferred from homology"/>
<gene>
    <name evidence="8" type="primary">pal</name>
    <name evidence="12" type="ORF">B0T45_14590</name>
</gene>
<feature type="region of interest" description="Disordered" evidence="9">
    <location>
        <begin position="24"/>
        <end position="62"/>
    </location>
</feature>
<dbReference type="Pfam" id="PF00691">
    <property type="entry name" value="OmpA"/>
    <property type="match status" value="1"/>
</dbReference>
<dbReference type="InterPro" id="IPR039001">
    <property type="entry name" value="Pal"/>
</dbReference>
<comment type="similarity">
    <text evidence="8">Belongs to the Pal lipoprotein family.</text>
</comment>
<dbReference type="Proteomes" id="UP000192721">
    <property type="component" value="Unassembled WGS sequence"/>
</dbReference>
<dbReference type="InterPro" id="IPR050330">
    <property type="entry name" value="Bact_OuterMem_StrucFunc"/>
</dbReference>
<keyword evidence="3 8" id="KW-0472">Membrane</keyword>
<evidence type="ECO:0000256" key="7">
    <source>
        <dbReference type="ARBA" id="ARBA00023306"/>
    </source>
</evidence>
<dbReference type="CDD" id="cd07185">
    <property type="entry name" value="OmpA_C-like"/>
    <property type="match status" value="1"/>
</dbReference>
<dbReference type="Gene3D" id="3.30.1330.60">
    <property type="entry name" value="OmpA-like domain"/>
    <property type="match status" value="1"/>
</dbReference>
<feature type="domain" description="OmpA-like" evidence="11">
    <location>
        <begin position="59"/>
        <end position="175"/>
    </location>
</feature>
<dbReference type="PRINTS" id="PR01021">
    <property type="entry name" value="OMPADOMAIN"/>
</dbReference>
<dbReference type="EMBL" id="MUKV01000019">
    <property type="protein sequence ID" value="OQS37329.1"/>
    <property type="molecule type" value="Genomic_DNA"/>
</dbReference>
<evidence type="ECO:0000256" key="6">
    <source>
        <dbReference type="ARBA" id="ARBA00023288"/>
    </source>
</evidence>
<keyword evidence="1 8" id="KW-0132">Cell division</keyword>
<dbReference type="PROSITE" id="PS51257">
    <property type="entry name" value="PROKAR_LIPOPROTEIN"/>
    <property type="match status" value="1"/>
</dbReference>
<evidence type="ECO:0000256" key="10">
    <source>
        <dbReference type="SAM" id="SignalP"/>
    </source>
</evidence>
<dbReference type="PANTHER" id="PTHR30329">
    <property type="entry name" value="STATOR ELEMENT OF FLAGELLAR MOTOR COMPLEX"/>
    <property type="match status" value="1"/>
</dbReference>
<comment type="caution">
    <text evidence="12">The sequence shown here is derived from an EMBL/GenBank/DDBJ whole genome shotgun (WGS) entry which is preliminary data.</text>
</comment>
<evidence type="ECO:0000259" key="11">
    <source>
        <dbReference type="PROSITE" id="PS51123"/>
    </source>
</evidence>
<evidence type="ECO:0000256" key="5">
    <source>
        <dbReference type="ARBA" id="ARBA00023237"/>
    </source>
</evidence>
<evidence type="ECO:0000256" key="4">
    <source>
        <dbReference type="ARBA" id="ARBA00023139"/>
    </source>
</evidence>
<reference evidence="12 13" key="1">
    <citation type="submission" date="2017-02" db="EMBL/GenBank/DDBJ databases">
        <title>Chromobacterium haemolyticum H5244.</title>
        <authorList>
            <person name="Gulvik C.A."/>
        </authorList>
    </citation>
    <scope>NUCLEOTIDE SEQUENCE [LARGE SCALE GENOMIC DNA]</scope>
    <source>
        <strain evidence="12 13">H5244</strain>
    </source>
</reference>
<feature type="signal peptide" evidence="10">
    <location>
        <begin position="1"/>
        <end position="25"/>
    </location>
</feature>
<dbReference type="GO" id="GO:0051301">
    <property type="term" value="P:cell division"/>
    <property type="evidence" value="ECO:0007669"/>
    <property type="project" value="UniProtKB-UniRule"/>
</dbReference>
<protein>
    <recommendedName>
        <fullName evidence="8">Peptidoglycan-associated lipoprotein</fullName>
        <shortName evidence="8">PAL</shortName>
    </recommendedName>
</protein>
<evidence type="ECO:0000313" key="12">
    <source>
        <dbReference type="EMBL" id="OQS37329.1"/>
    </source>
</evidence>
<dbReference type="PANTHER" id="PTHR30329:SF21">
    <property type="entry name" value="LIPOPROTEIN YIAD-RELATED"/>
    <property type="match status" value="1"/>
</dbReference>
<evidence type="ECO:0000256" key="2">
    <source>
        <dbReference type="ARBA" id="ARBA00022729"/>
    </source>
</evidence>
<dbReference type="RefSeq" id="WP_081555980.1">
    <property type="nucleotide sequence ID" value="NZ_MUKV01000019.1"/>
</dbReference>
<dbReference type="InterPro" id="IPR006664">
    <property type="entry name" value="OMP_bac"/>
</dbReference>
<keyword evidence="5 8" id="KW-0998">Cell outer membrane</keyword>
<dbReference type="HAMAP" id="MF_02204">
    <property type="entry name" value="Pal"/>
    <property type="match status" value="1"/>
</dbReference>
<dbReference type="GO" id="GO:0009279">
    <property type="term" value="C:cell outer membrane"/>
    <property type="evidence" value="ECO:0007669"/>
    <property type="project" value="UniProtKB-SubCell"/>
</dbReference>
<keyword evidence="4 8" id="KW-0564">Palmitate</keyword>
<feature type="compositionally biased region" description="Basic and acidic residues" evidence="9">
    <location>
        <begin position="163"/>
        <end position="175"/>
    </location>
</feature>
<accession>A0A1W0CRH2</accession>
<dbReference type="InterPro" id="IPR014169">
    <property type="entry name" value="Pal_lipo_C"/>
</dbReference>